<dbReference type="PROSITE" id="PS51257">
    <property type="entry name" value="PROKAR_LIPOPROTEIN"/>
    <property type="match status" value="1"/>
</dbReference>
<evidence type="ECO:0000313" key="1">
    <source>
        <dbReference type="EMBL" id="AAT66161.1"/>
    </source>
</evidence>
<organism evidence="1">
    <name type="scientific">Metamycoplasma arthritidis</name>
    <name type="common">Mycoplasma arthritidis</name>
    <dbReference type="NCBI Taxonomy" id="2111"/>
    <lineage>
        <taxon>Bacteria</taxon>
        <taxon>Bacillati</taxon>
        <taxon>Mycoplasmatota</taxon>
        <taxon>Mycoplasmoidales</taxon>
        <taxon>Metamycoplasmataceae</taxon>
        <taxon>Metamycoplasma</taxon>
    </lineage>
</organism>
<dbReference type="AlphaFoldDB" id="E2PTX5"/>
<name>E2PTX5_METAT</name>
<reference evidence="1" key="1">
    <citation type="journal article" date="2004" name="Plasmid">
        <title>Mycoplasma arthritidis bacteriophage MAV1 prophage integration, deletions, and strain-related polymorphisms.</title>
        <authorList>
            <person name="Washburn L.R."/>
            <person name="Miller E.J."/>
            <person name="Mukherjee S."/>
            <person name="Dannenbring D."/>
        </authorList>
    </citation>
    <scope>NUCLEOTIDE SEQUENCE</scope>
    <source>
        <strain evidence="1">Jasmin</strain>
    </source>
</reference>
<sequence>MKKMFLFPIIATSLITPFLVTSCYNPWKPSSKEGIVTLAKNYQKFVRTINDLSDSWIEEIYKIEYQTYDKYKQHVIKNFKPWENYFWFLTNFHHGTDRKDASDWIHDSYKDKGKYYEKLIKKYFAFYSYTKIGFSVNADIMNSWNNKEWLEKNFKNDKLALSLIDINNLKTPKLVKLKNNKYVIKNNLVYIRVHDPTAIFEKSLNIFTYIDIYI</sequence>
<protein>
    <submittedName>
        <fullName evidence="1">Vir</fullName>
    </submittedName>
</protein>
<accession>E2PTX5</accession>
<proteinExistence type="predicted"/>
<dbReference type="EMBL" id="AY544201">
    <property type="protein sequence ID" value="AAT66161.1"/>
    <property type="molecule type" value="Genomic_DNA"/>
</dbReference>